<evidence type="ECO:0000256" key="6">
    <source>
        <dbReference type="ARBA" id="ARBA00022801"/>
    </source>
</evidence>
<protein>
    <recommendedName>
        <fullName evidence="9">Lipoprotein signal peptidase</fullName>
        <ecNumber evidence="9">3.4.23.36</ecNumber>
    </recommendedName>
    <alternativeName>
        <fullName evidence="9">Prolipoprotein signal peptidase</fullName>
    </alternativeName>
    <alternativeName>
        <fullName evidence="9">Signal peptidase II</fullName>
        <shortName evidence="9">SPase II</shortName>
    </alternativeName>
</protein>
<comment type="function">
    <text evidence="9 10">This protein specifically catalyzes the removal of signal peptides from prolipoproteins.</text>
</comment>
<evidence type="ECO:0000256" key="8">
    <source>
        <dbReference type="ARBA" id="ARBA00023136"/>
    </source>
</evidence>
<reference evidence="12 13" key="1">
    <citation type="journal article" date="2013" name="Proc. Natl. Acad. Sci. U.S.A.">
        <title>Candidate phylum TM6 genome recovered from a hospital sink biofilm provides genomic insights into this uncultivated phylum.</title>
        <authorList>
            <person name="McLean J.S."/>
            <person name="Lombardo M.J."/>
            <person name="Badger J.H."/>
            <person name="Edlund A."/>
            <person name="Novotny M."/>
            <person name="Yee-Greenbaum J."/>
            <person name="Vyahhi N."/>
            <person name="Hall A.P."/>
            <person name="Yang Y."/>
            <person name="Dupont C.L."/>
            <person name="Ziegler M.G."/>
            <person name="Chitsaz H."/>
            <person name="Allen A.E."/>
            <person name="Yooseph S."/>
            <person name="Tesler G."/>
            <person name="Pevzner P.A."/>
            <person name="Friedman R.M."/>
            <person name="Nealson K.H."/>
            <person name="Venter J.C."/>
            <person name="Lasken R.S."/>
        </authorList>
    </citation>
    <scope>NUCLEOTIDE SEQUENCE [LARGE SCALE GENOMIC DNA]</scope>
    <source>
        <strain evidence="12 13">TM6SC1</strain>
    </source>
</reference>
<evidence type="ECO:0000256" key="9">
    <source>
        <dbReference type="HAMAP-Rule" id="MF_00161"/>
    </source>
</evidence>
<dbReference type="GO" id="GO:0006508">
    <property type="term" value="P:proteolysis"/>
    <property type="evidence" value="ECO:0007669"/>
    <property type="project" value="UniProtKB-KW"/>
</dbReference>
<comment type="caution">
    <text evidence="9">Lacks conserved residue(s) required for the propagation of feature annotation.</text>
</comment>
<evidence type="ECO:0000256" key="7">
    <source>
        <dbReference type="ARBA" id="ARBA00022989"/>
    </source>
</evidence>
<dbReference type="AlphaFoldDB" id="A0A0D2GQ61"/>
<dbReference type="UniPathway" id="UPA00665"/>
<dbReference type="GO" id="GO:0004190">
    <property type="term" value="F:aspartic-type endopeptidase activity"/>
    <property type="evidence" value="ECO:0007669"/>
    <property type="project" value="UniProtKB-UniRule"/>
</dbReference>
<feature type="transmembrane region" description="Helical" evidence="9">
    <location>
        <begin position="60"/>
        <end position="80"/>
    </location>
</feature>
<keyword evidence="3 9" id="KW-0645">Protease</keyword>
<dbReference type="EC" id="3.4.23.36" evidence="9"/>
<evidence type="ECO:0000313" key="12">
    <source>
        <dbReference type="EMBL" id="KIX85529.1"/>
    </source>
</evidence>
<evidence type="ECO:0000256" key="1">
    <source>
        <dbReference type="ARBA" id="ARBA00006139"/>
    </source>
</evidence>
<comment type="caution">
    <text evidence="12">The sequence shown here is derived from an EMBL/GenBank/DDBJ whole genome shotgun (WGS) entry which is preliminary data.</text>
</comment>
<dbReference type="PRINTS" id="PR00781">
    <property type="entry name" value="LIPOSIGPTASE"/>
</dbReference>
<keyword evidence="8 9" id="KW-0472">Membrane</keyword>
<name>A0A0D2GQ61_9BACT</name>
<accession>A0A0D2GQ61</accession>
<dbReference type="PROSITE" id="PS00855">
    <property type="entry name" value="SPASE_II"/>
    <property type="match status" value="1"/>
</dbReference>
<evidence type="ECO:0000256" key="11">
    <source>
        <dbReference type="RuleBase" id="RU004181"/>
    </source>
</evidence>
<keyword evidence="2 9" id="KW-1003">Cell membrane</keyword>
<dbReference type="HAMAP" id="MF_00161">
    <property type="entry name" value="LspA"/>
    <property type="match status" value="1"/>
</dbReference>
<feature type="transmembrane region" description="Helical" evidence="9">
    <location>
        <begin position="87"/>
        <end position="103"/>
    </location>
</feature>
<dbReference type="PANTHER" id="PTHR33695:SF1">
    <property type="entry name" value="LIPOPROTEIN SIGNAL PEPTIDASE"/>
    <property type="match status" value="1"/>
</dbReference>
<proteinExistence type="inferred from homology"/>
<dbReference type="NCBIfam" id="TIGR00077">
    <property type="entry name" value="lspA"/>
    <property type="match status" value="1"/>
</dbReference>
<gene>
    <name evidence="9" type="primary">lspA</name>
    <name evidence="12" type="ORF">J120_00975</name>
</gene>
<dbReference type="GO" id="GO:0005886">
    <property type="term" value="C:plasma membrane"/>
    <property type="evidence" value="ECO:0007669"/>
    <property type="project" value="UniProtKB-SubCell"/>
</dbReference>
<dbReference type="eggNOG" id="COG0597">
    <property type="taxonomic scope" value="Bacteria"/>
</dbReference>
<evidence type="ECO:0000256" key="2">
    <source>
        <dbReference type="ARBA" id="ARBA00022475"/>
    </source>
</evidence>
<feature type="active site" evidence="9">
    <location>
        <position position="131"/>
    </location>
</feature>
<feature type="transmembrane region" description="Helical" evidence="9">
    <location>
        <begin position="123"/>
        <end position="143"/>
    </location>
</feature>
<dbReference type="Pfam" id="PF01252">
    <property type="entry name" value="Peptidase_A8"/>
    <property type="match status" value="1"/>
</dbReference>
<feature type="active site" evidence="9">
    <location>
        <position position="113"/>
    </location>
</feature>
<dbReference type="EMBL" id="ARQD01000001">
    <property type="protein sequence ID" value="KIX85529.1"/>
    <property type="molecule type" value="Genomic_DNA"/>
</dbReference>
<dbReference type="Proteomes" id="UP000032214">
    <property type="component" value="Unassembled WGS sequence"/>
</dbReference>
<evidence type="ECO:0000256" key="3">
    <source>
        <dbReference type="ARBA" id="ARBA00022670"/>
    </source>
</evidence>
<comment type="catalytic activity">
    <reaction evidence="9 10">
        <text>Release of signal peptides from bacterial membrane prolipoproteins. Hydrolyzes -Xaa-Yaa-Zaa-|-(S,diacylglyceryl)Cys-, in which Xaa is hydrophobic (preferably Leu), and Yaa (Ala or Ser) and Zaa (Gly or Ala) have small, neutral side chains.</text>
        <dbReference type="EC" id="3.4.23.36"/>
    </reaction>
</comment>
<keyword evidence="13" id="KW-1185">Reference proteome</keyword>
<keyword evidence="5 9" id="KW-0064">Aspartyl protease</keyword>
<dbReference type="InterPro" id="IPR001872">
    <property type="entry name" value="Peptidase_A8"/>
</dbReference>
<evidence type="ECO:0000313" key="13">
    <source>
        <dbReference type="Proteomes" id="UP000032214"/>
    </source>
</evidence>
<dbReference type="PANTHER" id="PTHR33695">
    <property type="entry name" value="LIPOPROTEIN SIGNAL PEPTIDASE"/>
    <property type="match status" value="1"/>
</dbReference>
<organism evidence="12 13">
    <name type="scientific">candidate division TM6 bacterium JCVI TM6SC1</name>
    <dbReference type="NCBI Taxonomy" id="1306947"/>
    <lineage>
        <taxon>Bacteria</taxon>
        <taxon>Candidatus Babelota</taxon>
        <taxon>Vermiphilus</taxon>
    </lineage>
</organism>
<keyword evidence="4 9" id="KW-0812">Transmembrane</keyword>
<comment type="similarity">
    <text evidence="1 9 11">Belongs to the peptidase A8 family.</text>
</comment>
<keyword evidence="6 9" id="KW-0378">Hydrolase</keyword>
<comment type="pathway">
    <text evidence="9">Protein modification; lipoprotein biosynthesis (signal peptide cleavage).</text>
</comment>
<dbReference type="STRING" id="1306947.J120_00975"/>
<evidence type="ECO:0000256" key="4">
    <source>
        <dbReference type="ARBA" id="ARBA00022692"/>
    </source>
</evidence>
<evidence type="ECO:0000256" key="10">
    <source>
        <dbReference type="RuleBase" id="RU000594"/>
    </source>
</evidence>
<evidence type="ECO:0000256" key="5">
    <source>
        <dbReference type="ARBA" id="ARBA00022750"/>
    </source>
</evidence>
<sequence length="154" mass="18088">MQWLYMLALAGIILDRYSKMWALHHALHKPIYYNNWLTLKCVFNKGVSFSMFTPTNLQQYILLVAIIATVLLTFVIYTWYCMRQGQYVLGHLLVMAGAVSNGVDRIWYSGVIDFIGIHINQWYWPWFNVADSMIVVGIIIIIYQTYILDYYAKN</sequence>
<comment type="subcellular location">
    <subcellularLocation>
        <location evidence="9">Cell membrane</location>
        <topology evidence="9">Multi-pass membrane protein</topology>
    </subcellularLocation>
</comment>
<keyword evidence="7 9" id="KW-1133">Transmembrane helix</keyword>